<name>D5UEW4_CELFN</name>
<dbReference type="RefSeq" id="WP_013117108.1">
    <property type="nucleotide sequence ID" value="NC_014151.1"/>
</dbReference>
<dbReference type="EMBL" id="CP001964">
    <property type="protein sequence ID" value="ADG74774.1"/>
    <property type="molecule type" value="Genomic_DNA"/>
</dbReference>
<protein>
    <submittedName>
        <fullName evidence="2">Uncharacterized protein</fullName>
    </submittedName>
</protein>
<dbReference type="KEGG" id="cfl:Cfla_1877"/>
<dbReference type="eggNOG" id="ENOG50339VM">
    <property type="taxonomic scope" value="Bacteria"/>
</dbReference>
<dbReference type="AlphaFoldDB" id="D5UEW4"/>
<feature type="compositionally biased region" description="Basic and acidic residues" evidence="1">
    <location>
        <begin position="1"/>
        <end position="24"/>
    </location>
</feature>
<evidence type="ECO:0000313" key="2">
    <source>
        <dbReference type="EMBL" id="ADG74774.1"/>
    </source>
</evidence>
<dbReference type="HOGENOM" id="CLU_1674765_0_0_11"/>
<evidence type="ECO:0000313" key="3">
    <source>
        <dbReference type="Proteomes" id="UP000000849"/>
    </source>
</evidence>
<reference evidence="2 3" key="1">
    <citation type="journal article" date="2010" name="Stand. Genomic Sci.">
        <title>Complete genome sequence of Cellulomonas flavigena type strain (134).</title>
        <authorList>
            <person name="Abt B."/>
            <person name="Foster B."/>
            <person name="Lapidus A."/>
            <person name="Clum A."/>
            <person name="Sun H."/>
            <person name="Pukall R."/>
            <person name="Lucas S."/>
            <person name="Glavina Del Rio T."/>
            <person name="Nolan M."/>
            <person name="Tice H."/>
            <person name="Cheng J.F."/>
            <person name="Pitluck S."/>
            <person name="Liolios K."/>
            <person name="Ivanova N."/>
            <person name="Mavromatis K."/>
            <person name="Ovchinnikova G."/>
            <person name="Pati A."/>
            <person name="Goodwin L."/>
            <person name="Chen A."/>
            <person name="Palaniappan K."/>
            <person name="Land M."/>
            <person name="Hauser L."/>
            <person name="Chang Y.J."/>
            <person name="Jeffries C.D."/>
            <person name="Rohde M."/>
            <person name="Goker M."/>
            <person name="Woyke T."/>
            <person name="Bristow J."/>
            <person name="Eisen J.A."/>
            <person name="Markowitz V."/>
            <person name="Hugenholtz P."/>
            <person name="Kyrpides N.C."/>
            <person name="Klenk H.P."/>
        </authorList>
    </citation>
    <scope>NUCLEOTIDE SEQUENCE [LARGE SCALE GENOMIC DNA]</scope>
    <source>
        <strain evidence="3">ATCC 482 / DSM 20109 / BCRC 11376 / JCM 18109 / NBRC 3775 / NCIMB 8073 / NRS 134</strain>
    </source>
</reference>
<organism evidence="2 3">
    <name type="scientific">Cellulomonas flavigena (strain ATCC 482 / DSM 20109 / BCRC 11376 / JCM 18109 / NBRC 3775 / NCIMB 8073 / NRS 134)</name>
    <dbReference type="NCBI Taxonomy" id="446466"/>
    <lineage>
        <taxon>Bacteria</taxon>
        <taxon>Bacillati</taxon>
        <taxon>Actinomycetota</taxon>
        <taxon>Actinomycetes</taxon>
        <taxon>Micrococcales</taxon>
        <taxon>Cellulomonadaceae</taxon>
        <taxon>Cellulomonas</taxon>
    </lineage>
</organism>
<dbReference type="Proteomes" id="UP000000849">
    <property type="component" value="Chromosome"/>
</dbReference>
<feature type="region of interest" description="Disordered" evidence="1">
    <location>
        <begin position="1"/>
        <end position="39"/>
    </location>
</feature>
<evidence type="ECO:0000256" key="1">
    <source>
        <dbReference type="SAM" id="MobiDB-lite"/>
    </source>
</evidence>
<keyword evidence="3" id="KW-1185">Reference proteome</keyword>
<accession>D5UEW4</accession>
<dbReference type="OrthoDB" id="5148709at2"/>
<sequence>MSWHAARDVDAPSRLEPMDFHDGSPRWAAPGPDDDLPQIPTHPLRDVDDVLEVALSLVGPERAGPPALWIVLLDADGMMLPVVLPLVGVPLQPDAVQVRQVVVAMGDVLAHDAPGGSIAVALVRAAGGDRGAFERAWEHALRVACDDQGVRLSAVVAVGEHRARVLGP</sequence>
<proteinExistence type="predicted"/>
<gene>
    <name evidence="2" type="ordered locus">Cfla_1877</name>
</gene>